<reference evidence="1" key="1">
    <citation type="submission" date="2020-04" db="EMBL/GenBank/DDBJ databases">
        <title>Deep metagenomics examines the oral microbiome during advanced dental caries in children, revealing novel taxa and co-occurrences with host molecules.</title>
        <authorList>
            <person name="Baker J.L."/>
            <person name="Morton J.T."/>
            <person name="Dinis M."/>
            <person name="Alvarez R."/>
            <person name="Tran N.C."/>
            <person name="Knight R."/>
            <person name="Edlund A."/>
        </authorList>
    </citation>
    <scope>NUCLEOTIDE SEQUENCE</scope>
    <source>
        <strain evidence="1">JCVI_32_bin.62</strain>
    </source>
</reference>
<dbReference type="EMBL" id="JABZQQ010000192">
    <property type="protein sequence ID" value="MBF1266168.1"/>
    <property type="molecule type" value="Genomic_DNA"/>
</dbReference>
<proteinExistence type="predicted"/>
<sequence length="86" mass="10172">MDDTKKKIAAIRYTADRTKRYNEHGFTLLKLGIRGAVYFNTRDDVADVLTGLMDFYYEWAKDKLTIARHERGHRDIKKVKLTEKSY</sequence>
<dbReference type="Proteomes" id="UP000780345">
    <property type="component" value="Unassembled WGS sequence"/>
</dbReference>
<evidence type="ECO:0000313" key="2">
    <source>
        <dbReference type="Proteomes" id="UP000780345"/>
    </source>
</evidence>
<gene>
    <name evidence="1" type="ORF">HXM80_11235</name>
</gene>
<evidence type="ECO:0000313" key="1">
    <source>
        <dbReference type="EMBL" id="MBF1266168.1"/>
    </source>
</evidence>
<organism evidence="1 2">
    <name type="scientific">Neisseria sicca</name>
    <dbReference type="NCBI Taxonomy" id="490"/>
    <lineage>
        <taxon>Bacteria</taxon>
        <taxon>Pseudomonadati</taxon>
        <taxon>Pseudomonadota</taxon>
        <taxon>Betaproteobacteria</taxon>
        <taxon>Neisseriales</taxon>
        <taxon>Neisseriaceae</taxon>
        <taxon>Neisseria</taxon>
    </lineage>
</organism>
<feature type="non-terminal residue" evidence="1">
    <location>
        <position position="86"/>
    </location>
</feature>
<comment type="caution">
    <text evidence="1">The sequence shown here is derived from an EMBL/GenBank/DDBJ whole genome shotgun (WGS) entry which is preliminary data.</text>
</comment>
<name>A0A930DL16_NEISI</name>
<accession>A0A930DL16</accession>
<dbReference type="AlphaFoldDB" id="A0A930DL16"/>
<protein>
    <submittedName>
        <fullName evidence="1">Uncharacterized protein</fullName>
    </submittedName>
</protein>